<sequence>MATSDSPVEEPSRSQLAARELLRVLGITPSGNALIYVTANSPDGMVSYAINA</sequence>
<dbReference type="RefSeq" id="YP_009885177.1">
    <property type="nucleotide sequence ID" value="NC_049478.1"/>
</dbReference>
<keyword evidence="2" id="KW-1185">Reference proteome</keyword>
<organism evidence="1 2">
    <name type="scientific">Arthrobacter phage Mufasa8</name>
    <dbReference type="NCBI Taxonomy" id="2656526"/>
    <lineage>
        <taxon>Viruses</taxon>
        <taxon>Duplodnaviria</taxon>
        <taxon>Heunggongvirae</taxon>
        <taxon>Uroviricota</taxon>
        <taxon>Caudoviricetes</taxon>
        <taxon>Mufasoctovirus</taxon>
        <taxon>Mufasoctovirus mufasa8</taxon>
    </lineage>
</organism>
<evidence type="ECO:0000313" key="1">
    <source>
        <dbReference type="EMBL" id="QGJ93544.1"/>
    </source>
</evidence>
<proteinExistence type="predicted"/>
<dbReference type="GeneID" id="55814548"/>
<gene>
    <name evidence="1" type="primary">97</name>
    <name evidence="1" type="ORF">SEA_MUFASA8_97</name>
</gene>
<protein>
    <submittedName>
        <fullName evidence="1">Uncharacterized protein</fullName>
    </submittedName>
</protein>
<evidence type="ECO:0000313" key="2">
    <source>
        <dbReference type="Proteomes" id="UP000427282"/>
    </source>
</evidence>
<accession>A0A649VMY5</accession>
<name>A0A649VMY5_9CAUD</name>
<dbReference type="KEGG" id="vg:55814548"/>
<dbReference type="EMBL" id="MN586027">
    <property type="protein sequence ID" value="QGJ93544.1"/>
    <property type="molecule type" value="Genomic_DNA"/>
</dbReference>
<dbReference type="Proteomes" id="UP000427282">
    <property type="component" value="Segment"/>
</dbReference>
<reference evidence="1 2" key="1">
    <citation type="submission" date="2019-10" db="EMBL/GenBank/DDBJ databases">
        <authorList>
            <person name="Garlena R.A."/>
            <person name="Russell D.A."/>
            <person name="Pope W.H."/>
            <person name="Jacobs-Sera D."/>
            <person name="Hatfull G.F."/>
        </authorList>
    </citation>
    <scope>NUCLEOTIDE SEQUENCE [LARGE SCALE GENOMIC DNA]</scope>
</reference>